<evidence type="ECO:0000256" key="3">
    <source>
        <dbReference type="ARBA" id="ARBA00022448"/>
    </source>
</evidence>
<comment type="similarity">
    <text evidence="2">Belongs to the cytochrome ubiquinol oxidase subunit 2 family.</text>
</comment>
<evidence type="ECO:0000256" key="12">
    <source>
        <dbReference type="SAM" id="Phobius"/>
    </source>
</evidence>
<dbReference type="RefSeq" id="WP_067918443.1">
    <property type="nucleotide sequence ID" value="NZ_BSRZ01000013.1"/>
</dbReference>
<dbReference type="GO" id="GO:0005886">
    <property type="term" value="C:plasma membrane"/>
    <property type="evidence" value="ECO:0007669"/>
    <property type="project" value="UniProtKB-SubCell"/>
</dbReference>
<evidence type="ECO:0000256" key="6">
    <source>
        <dbReference type="ARBA" id="ARBA00022692"/>
    </source>
</evidence>
<gene>
    <name evidence="13" type="primary">cydB</name>
    <name evidence="13" type="ORF">Arub01_45080</name>
</gene>
<feature type="transmembrane region" description="Helical" evidence="12">
    <location>
        <begin position="92"/>
        <end position="112"/>
    </location>
</feature>
<dbReference type="Proteomes" id="UP001165124">
    <property type="component" value="Unassembled WGS sequence"/>
</dbReference>
<accession>A0A9W6Q0A0</accession>
<keyword evidence="4" id="KW-1003">Cell membrane</keyword>
<dbReference type="EMBL" id="BSRZ01000013">
    <property type="protein sequence ID" value="GLW66264.1"/>
    <property type="molecule type" value="Genomic_DNA"/>
</dbReference>
<evidence type="ECO:0000313" key="13">
    <source>
        <dbReference type="EMBL" id="GLW66264.1"/>
    </source>
</evidence>
<dbReference type="PANTHER" id="PTHR43141:SF5">
    <property type="entry name" value="CYTOCHROME BD-I UBIQUINOL OXIDASE SUBUNIT 2"/>
    <property type="match status" value="1"/>
</dbReference>
<dbReference type="GO" id="GO:0046872">
    <property type="term" value="F:metal ion binding"/>
    <property type="evidence" value="ECO:0007669"/>
    <property type="project" value="UniProtKB-KW"/>
</dbReference>
<feature type="transmembrane region" description="Helical" evidence="12">
    <location>
        <begin position="173"/>
        <end position="196"/>
    </location>
</feature>
<evidence type="ECO:0000256" key="9">
    <source>
        <dbReference type="ARBA" id="ARBA00022989"/>
    </source>
</evidence>
<protein>
    <submittedName>
        <fullName evidence="13">Cytochrome c oxidase assembly protein</fullName>
    </submittedName>
</protein>
<proteinExistence type="inferred from homology"/>
<dbReference type="Pfam" id="PF02322">
    <property type="entry name" value="Cyt_bd_oxida_II"/>
    <property type="match status" value="1"/>
</dbReference>
<reference evidence="13" key="1">
    <citation type="submission" date="2023-02" db="EMBL/GenBank/DDBJ databases">
        <title>Actinomadura rubrobrunea NBRC 14622.</title>
        <authorList>
            <person name="Ichikawa N."/>
            <person name="Sato H."/>
            <person name="Tonouchi N."/>
        </authorList>
    </citation>
    <scope>NUCLEOTIDE SEQUENCE</scope>
    <source>
        <strain evidence="13">NBRC 14622</strain>
    </source>
</reference>
<evidence type="ECO:0000256" key="1">
    <source>
        <dbReference type="ARBA" id="ARBA00004651"/>
    </source>
</evidence>
<feature type="transmembrane region" description="Helical" evidence="12">
    <location>
        <begin position="6"/>
        <end position="32"/>
    </location>
</feature>
<keyword evidence="6 12" id="KW-0812">Transmembrane</keyword>
<comment type="subcellular location">
    <subcellularLocation>
        <location evidence="1">Cell membrane</location>
        <topology evidence="1">Multi-pass membrane protein</topology>
    </subcellularLocation>
</comment>
<dbReference type="PIRSF" id="PIRSF000267">
    <property type="entry name" value="Cyt_oxidse_sub2"/>
    <property type="match status" value="1"/>
</dbReference>
<evidence type="ECO:0000256" key="5">
    <source>
        <dbReference type="ARBA" id="ARBA00022617"/>
    </source>
</evidence>
<keyword evidence="10" id="KW-0408">Iron</keyword>
<dbReference type="GO" id="GO:0070069">
    <property type="term" value="C:cytochrome complex"/>
    <property type="evidence" value="ECO:0007669"/>
    <property type="project" value="TreeGrafter"/>
</dbReference>
<keyword evidence="7" id="KW-0479">Metal-binding</keyword>
<name>A0A9W6Q0A0_9ACTN</name>
<keyword evidence="3" id="KW-0813">Transport</keyword>
<feature type="transmembrane region" description="Helical" evidence="12">
    <location>
        <begin position="208"/>
        <end position="230"/>
    </location>
</feature>
<keyword evidence="11 12" id="KW-0472">Membrane</keyword>
<keyword evidence="9 12" id="KW-1133">Transmembrane helix</keyword>
<evidence type="ECO:0000256" key="7">
    <source>
        <dbReference type="ARBA" id="ARBA00022723"/>
    </source>
</evidence>
<evidence type="ECO:0000256" key="8">
    <source>
        <dbReference type="ARBA" id="ARBA00022982"/>
    </source>
</evidence>
<evidence type="ECO:0000256" key="11">
    <source>
        <dbReference type="ARBA" id="ARBA00023136"/>
    </source>
</evidence>
<dbReference type="NCBIfam" id="TIGR00203">
    <property type="entry name" value="cydB"/>
    <property type="match status" value="1"/>
</dbReference>
<evidence type="ECO:0000256" key="4">
    <source>
        <dbReference type="ARBA" id="ARBA00022475"/>
    </source>
</evidence>
<keyword evidence="8" id="KW-0249">Electron transport</keyword>
<feature type="transmembrane region" description="Helical" evidence="12">
    <location>
        <begin position="263"/>
        <end position="283"/>
    </location>
</feature>
<keyword evidence="5" id="KW-0349">Heme</keyword>
<evidence type="ECO:0000256" key="10">
    <source>
        <dbReference type="ARBA" id="ARBA00023004"/>
    </source>
</evidence>
<organism evidence="13 14">
    <name type="scientific">Actinomadura rubrobrunea</name>
    <dbReference type="NCBI Taxonomy" id="115335"/>
    <lineage>
        <taxon>Bacteria</taxon>
        <taxon>Bacillati</taxon>
        <taxon>Actinomycetota</taxon>
        <taxon>Actinomycetes</taxon>
        <taxon>Streptosporangiales</taxon>
        <taxon>Thermomonosporaceae</taxon>
        <taxon>Actinomadura</taxon>
    </lineage>
</organism>
<sequence>MELTTVWFILIAVLWTGYFVLEGFDFGVGVLLPVLAPRRGAHDGGAHTDVDRRVMINSIGPVWDGNEVWLLVAGGATFAAFPEWYATLFSGFYLPLLIILVALIVRGVAFEYRGKGPAGPQGARWRRNWDRAIFWGSLVPAFLWGVAFANIVRGVPIDAEHHYTGNLLTLLNPYALLGGLTTLAVFTLHGAVFLALKTDGEVRWRARALLARLAAPVAVLAAAFLALTQIEHGASATWGTAAVAAVALLGGIAAGLRGREGWAFTGTAVAIAATVATLFGNLWPDVMPSSTDAAYSLTVDNAASSPYTLQVMTWVAVAFTPVVLAYQAWTYWVFRRRLTRQSIAPEEPARS</sequence>
<keyword evidence="14" id="KW-1185">Reference proteome</keyword>
<dbReference type="InterPro" id="IPR003317">
    <property type="entry name" value="Cyt-d_oxidase_su2"/>
</dbReference>
<dbReference type="AlphaFoldDB" id="A0A9W6Q0A0"/>
<evidence type="ECO:0000256" key="2">
    <source>
        <dbReference type="ARBA" id="ARBA00007543"/>
    </source>
</evidence>
<evidence type="ECO:0000313" key="14">
    <source>
        <dbReference type="Proteomes" id="UP001165124"/>
    </source>
</evidence>
<comment type="caution">
    <text evidence="13">The sequence shown here is derived from an EMBL/GenBank/DDBJ whole genome shotgun (WGS) entry which is preliminary data.</text>
</comment>
<feature type="transmembrane region" description="Helical" evidence="12">
    <location>
        <begin position="132"/>
        <end position="153"/>
    </location>
</feature>
<feature type="transmembrane region" description="Helical" evidence="12">
    <location>
        <begin position="236"/>
        <end position="256"/>
    </location>
</feature>
<dbReference type="GO" id="GO:0009055">
    <property type="term" value="F:electron transfer activity"/>
    <property type="evidence" value="ECO:0007669"/>
    <property type="project" value="TreeGrafter"/>
</dbReference>
<feature type="transmembrane region" description="Helical" evidence="12">
    <location>
        <begin position="311"/>
        <end position="334"/>
    </location>
</feature>
<dbReference type="PANTHER" id="PTHR43141">
    <property type="entry name" value="CYTOCHROME BD2 SUBUNIT II"/>
    <property type="match status" value="1"/>
</dbReference>
<dbReference type="GO" id="GO:0016682">
    <property type="term" value="F:oxidoreductase activity, acting on diphenols and related substances as donors, oxygen as acceptor"/>
    <property type="evidence" value="ECO:0007669"/>
    <property type="project" value="TreeGrafter"/>
</dbReference>
<dbReference type="GO" id="GO:0019646">
    <property type="term" value="P:aerobic electron transport chain"/>
    <property type="evidence" value="ECO:0007669"/>
    <property type="project" value="TreeGrafter"/>
</dbReference>